<feature type="domain" description="PurM-like C-terminal" evidence="3">
    <location>
        <begin position="178"/>
        <end position="326"/>
    </location>
</feature>
<proteinExistence type="inferred from homology"/>
<dbReference type="PANTHER" id="PTHR30303:SF0">
    <property type="entry name" value="CARBAMOYL DEHYDRATASE HYPE"/>
    <property type="match status" value="1"/>
</dbReference>
<dbReference type="Gene3D" id="3.90.650.10">
    <property type="entry name" value="PurM-like C-terminal domain"/>
    <property type="match status" value="1"/>
</dbReference>
<dbReference type="InterPro" id="IPR010918">
    <property type="entry name" value="PurM-like_C_dom"/>
</dbReference>
<protein>
    <submittedName>
        <fullName evidence="4">Hydrogenase expression/formation protein HypE</fullName>
    </submittedName>
</protein>
<evidence type="ECO:0000256" key="1">
    <source>
        <dbReference type="ARBA" id="ARBA00006243"/>
    </source>
</evidence>
<dbReference type="SUPFAM" id="SSF55326">
    <property type="entry name" value="PurM N-terminal domain-like"/>
    <property type="match status" value="1"/>
</dbReference>
<dbReference type="NCBIfam" id="TIGR02124">
    <property type="entry name" value="hypE"/>
    <property type="match status" value="1"/>
</dbReference>
<dbReference type="InterPro" id="IPR016188">
    <property type="entry name" value="PurM-like_N"/>
</dbReference>
<dbReference type="Gene3D" id="3.30.1330.10">
    <property type="entry name" value="PurM-like, N-terminal domain"/>
    <property type="match status" value="1"/>
</dbReference>
<dbReference type="AlphaFoldDB" id="A0A7X1NJL1"/>
<sequence>MCSPMKHPIFHGRPLDLKHGRIDLTHGAGGRASAQLVNDVFAPAFDNAWLAQGNDQAIMPPVAGRLAMSTDCHVVAPLFFPGGDIGVLAVNGTVNDLAVGGAQPRYLSAGFILEEGLPLDDLVRIVQSMARAARDAGVQIVTGDTKVVERGKADGLFITTAGVGVVPQGVELDGGNARPGDAILLSGHLAEHGLAVLSQRENIGFDSSIVSDCAALNGLTEQLLETCPSLRLMRDPTRGGLGNALNEICQQSGFSMRIWEEALPIRTTVRAACEFFGLDPLYIANEGKLIAVCARQDAPALVDAMRAHPLGQDAALIGEVTDDARGLVRMQTSFGGERLVDWLNGEVLPRIC</sequence>
<dbReference type="GO" id="GO:0051604">
    <property type="term" value="P:protein maturation"/>
    <property type="evidence" value="ECO:0007669"/>
    <property type="project" value="TreeGrafter"/>
</dbReference>
<dbReference type="SUPFAM" id="SSF56042">
    <property type="entry name" value="PurM C-terminal domain-like"/>
    <property type="match status" value="1"/>
</dbReference>
<keyword evidence="5" id="KW-1185">Reference proteome</keyword>
<evidence type="ECO:0000259" key="2">
    <source>
        <dbReference type="Pfam" id="PF00586"/>
    </source>
</evidence>
<accession>A0A7X1NJL1</accession>
<evidence type="ECO:0000313" key="5">
    <source>
        <dbReference type="Proteomes" id="UP000484381"/>
    </source>
</evidence>
<comment type="similarity">
    <text evidence="1">Belongs to the HypE family.</text>
</comment>
<dbReference type="Pfam" id="PF00586">
    <property type="entry name" value="AIRS"/>
    <property type="match status" value="1"/>
</dbReference>
<evidence type="ECO:0000313" key="4">
    <source>
        <dbReference type="EMBL" id="MPW22881.1"/>
    </source>
</evidence>
<gene>
    <name evidence="4" type="primary">hypE</name>
    <name evidence="4" type="ORF">GCT13_40360</name>
</gene>
<dbReference type="InterPro" id="IPR036676">
    <property type="entry name" value="PurM-like_C_sf"/>
</dbReference>
<organism evidence="4 5">
    <name type="scientific">Paraburkholderia franconis</name>
    <dbReference type="NCBI Taxonomy" id="2654983"/>
    <lineage>
        <taxon>Bacteria</taxon>
        <taxon>Pseudomonadati</taxon>
        <taxon>Pseudomonadota</taxon>
        <taxon>Betaproteobacteria</taxon>
        <taxon>Burkholderiales</taxon>
        <taxon>Burkholderiaceae</taxon>
        <taxon>Paraburkholderia</taxon>
    </lineage>
</organism>
<feature type="domain" description="PurM-like N-terminal" evidence="2">
    <location>
        <begin position="53"/>
        <end position="166"/>
    </location>
</feature>
<dbReference type="InterPro" id="IPR036921">
    <property type="entry name" value="PurM-like_N_sf"/>
</dbReference>
<dbReference type="Pfam" id="PF02769">
    <property type="entry name" value="AIRS_C"/>
    <property type="match status" value="1"/>
</dbReference>
<dbReference type="PANTHER" id="PTHR30303">
    <property type="entry name" value="HYDROGENASE ISOENZYMES FORMATION PROTEIN HYPE"/>
    <property type="match status" value="1"/>
</dbReference>
<dbReference type="InterPro" id="IPR011854">
    <property type="entry name" value="HypE"/>
</dbReference>
<reference evidence="4 5" key="1">
    <citation type="submission" date="2019-10" db="EMBL/GenBank/DDBJ databases">
        <title>Paraburkholderia sp. isolated from nodules of Mimosa pudica from Brazilian Atlantic Forest soils.</title>
        <authorList>
            <person name="Paulitsch F."/>
            <person name="Hungria M."/>
            <person name="Dall'Agnol R."/>
        </authorList>
    </citation>
    <scope>NUCLEOTIDE SEQUENCE [LARGE SCALE GENOMIC DNA]</scope>
    <source>
        <strain evidence="4 5">CNPSo 3157</strain>
    </source>
</reference>
<dbReference type="EMBL" id="WHNP01000082">
    <property type="protein sequence ID" value="MPW22881.1"/>
    <property type="molecule type" value="Genomic_DNA"/>
</dbReference>
<dbReference type="PIRSF" id="PIRSF005644">
    <property type="entry name" value="Hdrgns_mtr_HypE"/>
    <property type="match status" value="1"/>
</dbReference>
<name>A0A7X1NJL1_9BURK</name>
<evidence type="ECO:0000259" key="3">
    <source>
        <dbReference type="Pfam" id="PF02769"/>
    </source>
</evidence>
<dbReference type="Proteomes" id="UP000484381">
    <property type="component" value="Unassembled WGS sequence"/>
</dbReference>
<dbReference type="CDD" id="cd02197">
    <property type="entry name" value="HypE"/>
    <property type="match status" value="1"/>
</dbReference>
<comment type="caution">
    <text evidence="4">The sequence shown here is derived from an EMBL/GenBank/DDBJ whole genome shotgun (WGS) entry which is preliminary data.</text>
</comment>